<sequence>MYQPTATAMATVAARSITGSSEICPRIVSDGACVLRLAPPLCRCRGQRPKPPHLGGANQYIFARRAQHGTLGIPHRPVCRRSHHVVGLCGRQAGQVPSLGDIQKARAQRLVQKLQHREGYVEVRLHRRGLLRLSGRLGDLYRRLPCGGLLCVEQLRLRLCGGPLRRSLGRVRLRLCEVLRGGHSGLYNGGRLRGVRLQGRCLKGGGARGTYSGLPQDSALPRGGHLRPPTGRHRRLDTERHAYAYRVGPGRGHGRRRDRPAPQKMNVAVVAPQTSRWRDADRAGALLVRALNRYAKAWLITSVYHEGEPAADEEVLERSLGGYVALKEDPSGVPTIRVLSQRSLSGSISLRSFPSILRNIDDVLGFDVVVVLSSFWNGPEEVARWAEVRRSLAALGEARGVTVVYIPLYLPPPPSARSLLGASKLMWCALHCPRVIRAADLVVAMSEEEAEELSQYRPRRIAVAPNWIDEELLARASRPPPGELEGAEAVVAYVGPLEEDKNLELLAKTAERLSSAGNIVVAAVGAGGEAQRLKRARPKNLLVLEDVEPEPVMAKSALGVDLSSYEPAGIRVLEFMGLGVPVAVSQYNHASRLVRDGVDGVRLAQLGDAPRVIESLVRRLDVLAEMGAKAKERAPQLSIGRLAELILGAQP</sequence>
<dbReference type="PANTHER" id="PTHR45947">
    <property type="entry name" value="SULFOQUINOVOSYL TRANSFERASE SQD2"/>
    <property type="match status" value="1"/>
</dbReference>
<dbReference type="AlphaFoldDB" id="Q704C5"/>
<accession>Q704C5</accession>
<dbReference type="Gene3D" id="3.40.50.2000">
    <property type="entry name" value="Glycogen Phosphorylase B"/>
    <property type="match status" value="2"/>
</dbReference>
<dbReference type="PANTHER" id="PTHR45947:SF3">
    <property type="entry name" value="SULFOQUINOVOSYL TRANSFERASE SQD2"/>
    <property type="match status" value="1"/>
</dbReference>
<dbReference type="InterPro" id="IPR050194">
    <property type="entry name" value="Glycosyltransferase_grp1"/>
</dbReference>
<organism evidence="2">
    <name type="scientific">Thermoproteus tenax</name>
    <dbReference type="NCBI Taxonomy" id="2271"/>
    <lineage>
        <taxon>Archaea</taxon>
        <taxon>Thermoproteota</taxon>
        <taxon>Thermoprotei</taxon>
        <taxon>Thermoproteales</taxon>
        <taxon>Thermoproteaceae</taxon>
        <taxon>Thermoproteus</taxon>
    </lineage>
</organism>
<protein>
    <submittedName>
        <fullName evidence="2">Uncharacterized protein</fullName>
    </submittedName>
</protein>
<dbReference type="EMBL" id="AJ621288">
    <property type="protein sequence ID" value="CAF18469.1"/>
    <property type="molecule type" value="Genomic_DNA"/>
</dbReference>
<feature type="region of interest" description="Disordered" evidence="1">
    <location>
        <begin position="212"/>
        <end position="232"/>
    </location>
</feature>
<evidence type="ECO:0000256" key="1">
    <source>
        <dbReference type="SAM" id="MobiDB-lite"/>
    </source>
</evidence>
<dbReference type="Pfam" id="PF13692">
    <property type="entry name" value="Glyco_trans_1_4"/>
    <property type="match status" value="1"/>
</dbReference>
<dbReference type="GO" id="GO:0016757">
    <property type="term" value="F:glycosyltransferase activity"/>
    <property type="evidence" value="ECO:0007669"/>
    <property type="project" value="TreeGrafter"/>
</dbReference>
<name>Q704C5_THETE</name>
<dbReference type="CAZy" id="GT4">
    <property type="family name" value="Glycosyltransferase Family 4"/>
</dbReference>
<reference evidence="2" key="1">
    <citation type="journal article" date="2004" name="J. Bacteriol.">
        <title>Reconstruction of the central carbohydrate metabolism of Thermoproteus tenax using genomic and biochemical data.</title>
        <authorList>
            <person name="Siebers B."/>
            <person name="Tjaden B."/>
            <person name="Michalke K."/>
            <person name="Doerr C."/>
            <person name="Ahmed H."/>
            <person name="Zaparty M."/>
            <person name="Gordon P."/>
            <person name="Sensen C.W."/>
            <person name="Zibat A."/>
            <person name="Klenk H.P."/>
            <person name="Schuster S.C."/>
            <person name="Hensel R."/>
        </authorList>
    </citation>
    <scope>NUCLEOTIDE SEQUENCE</scope>
</reference>
<gene>
    <name evidence="2" type="primary">hpgt</name>
</gene>
<evidence type="ECO:0000313" key="2">
    <source>
        <dbReference type="EMBL" id="CAF18469.1"/>
    </source>
</evidence>
<dbReference type="SUPFAM" id="SSF53756">
    <property type="entry name" value="UDP-Glycosyltransferase/glycogen phosphorylase"/>
    <property type="match status" value="1"/>
</dbReference>
<proteinExistence type="predicted"/>
<dbReference type="CDD" id="cd03801">
    <property type="entry name" value="GT4_PimA-like"/>
    <property type="match status" value="1"/>
</dbReference>